<evidence type="ECO:0000256" key="9">
    <source>
        <dbReference type="ARBA" id="ARBA00023125"/>
    </source>
</evidence>
<dbReference type="RefSeq" id="WP_203166055.1">
    <property type="nucleotide sequence ID" value="NZ_JAEVLS010000001.1"/>
</dbReference>
<protein>
    <recommendedName>
        <fullName evidence="3 10">Beta sliding clamp</fullName>
    </recommendedName>
</protein>
<feature type="domain" description="DNA polymerase III beta sliding clamp N-terminal" evidence="11">
    <location>
        <begin position="1"/>
        <end position="118"/>
    </location>
</feature>
<dbReference type="InterPro" id="IPR022637">
    <property type="entry name" value="DNA_polIII_beta_cen"/>
</dbReference>
<evidence type="ECO:0000256" key="4">
    <source>
        <dbReference type="ARBA" id="ARBA00022490"/>
    </source>
</evidence>
<keyword evidence="9" id="KW-0238">DNA-binding</keyword>
<feature type="domain" description="DNA polymerase III beta sliding clamp C-terminal" evidence="13">
    <location>
        <begin position="245"/>
        <end position="364"/>
    </location>
</feature>
<keyword evidence="5 10" id="KW-0808">Transferase</keyword>
<dbReference type="Gene3D" id="3.10.150.10">
    <property type="entry name" value="DNA Polymerase III, subunit A, domain 2"/>
    <property type="match status" value="1"/>
</dbReference>
<comment type="similarity">
    <text evidence="2 10">Belongs to the beta sliding clamp family.</text>
</comment>
<evidence type="ECO:0000256" key="7">
    <source>
        <dbReference type="ARBA" id="ARBA00022705"/>
    </source>
</evidence>
<dbReference type="SUPFAM" id="SSF55979">
    <property type="entry name" value="DNA clamp"/>
    <property type="match status" value="3"/>
</dbReference>
<dbReference type="NCBIfam" id="TIGR00663">
    <property type="entry name" value="dnan"/>
    <property type="match status" value="1"/>
</dbReference>
<evidence type="ECO:0000256" key="3">
    <source>
        <dbReference type="ARBA" id="ARBA00021035"/>
    </source>
</evidence>
<dbReference type="InterPro" id="IPR046938">
    <property type="entry name" value="DNA_clamp_sf"/>
</dbReference>
<dbReference type="PIRSF" id="PIRSF000804">
    <property type="entry name" value="DNA_pol_III_b"/>
    <property type="match status" value="1"/>
</dbReference>
<dbReference type="EMBL" id="JAEVLS010000001">
    <property type="protein sequence ID" value="MBM0104114.1"/>
    <property type="molecule type" value="Genomic_DNA"/>
</dbReference>
<sequence>MKFSAERESILAPLQAVIGVVERRQTMPILANVLIAGRGEQLSITATDLEVELVAKANVSLQTPGEITLPGRKLLDIIKALPDKAQVTVSVEGERATVRSGKSRFTLATLPASDFPTVEDIRAQKALLISQSALRRLLDKTHFSMAQQDVRYYLNGMLLEADGKTLRTVATDGHRLSYCETTLEHEAGATQQVIVPRKGVLELQRLLAGEGNVELAIGTNHVRAQIGDIRFTSKLIDGRFPEYGRVIPSNPTKKIAANRDVLRSALQRAAILSNEKYRGIRLAVRPGVLVLQSHNPEQEEAEEELEINYSGEELEIGFNVNYLLDALAAVDGGEVELGLTDANNSCLLSSGGTPQAKYVVMPMRL</sequence>
<dbReference type="Pfam" id="PF02767">
    <property type="entry name" value="DNA_pol3_beta_2"/>
    <property type="match status" value="1"/>
</dbReference>
<dbReference type="CDD" id="cd00140">
    <property type="entry name" value="beta_clamp"/>
    <property type="match status" value="1"/>
</dbReference>
<dbReference type="Proteomes" id="UP000661077">
    <property type="component" value="Unassembled WGS sequence"/>
</dbReference>
<comment type="subcellular location">
    <subcellularLocation>
        <location evidence="1 10">Cytoplasm</location>
    </subcellularLocation>
</comment>
<dbReference type="GO" id="GO:0003887">
    <property type="term" value="F:DNA-directed DNA polymerase activity"/>
    <property type="evidence" value="ECO:0007669"/>
    <property type="project" value="UniProtKB-EC"/>
</dbReference>
<organism evidence="14 15">
    <name type="scientific">Steroidobacter gossypii</name>
    <dbReference type="NCBI Taxonomy" id="2805490"/>
    <lineage>
        <taxon>Bacteria</taxon>
        <taxon>Pseudomonadati</taxon>
        <taxon>Pseudomonadota</taxon>
        <taxon>Gammaproteobacteria</taxon>
        <taxon>Steroidobacterales</taxon>
        <taxon>Steroidobacteraceae</taxon>
        <taxon>Steroidobacter</taxon>
    </lineage>
</organism>
<accession>A0ABS1WT24</accession>
<evidence type="ECO:0000256" key="8">
    <source>
        <dbReference type="ARBA" id="ARBA00022932"/>
    </source>
</evidence>
<evidence type="ECO:0000256" key="5">
    <source>
        <dbReference type="ARBA" id="ARBA00022679"/>
    </source>
</evidence>
<dbReference type="PANTHER" id="PTHR30478">
    <property type="entry name" value="DNA POLYMERASE III SUBUNIT BETA"/>
    <property type="match status" value="1"/>
</dbReference>
<dbReference type="Pfam" id="PF00712">
    <property type="entry name" value="DNA_pol3_beta"/>
    <property type="match status" value="1"/>
</dbReference>
<evidence type="ECO:0000256" key="10">
    <source>
        <dbReference type="PIRNR" id="PIRNR000804"/>
    </source>
</evidence>
<proteinExistence type="inferred from homology"/>
<name>A0ABS1WT24_9GAMM</name>
<evidence type="ECO:0000259" key="13">
    <source>
        <dbReference type="Pfam" id="PF02768"/>
    </source>
</evidence>
<evidence type="ECO:0000313" key="14">
    <source>
        <dbReference type="EMBL" id="MBM0104114.1"/>
    </source>
</evidence>
<dbReference type="Gene3D" id="3.70.10.10">
    <property type="match status" value="1"/>
</dbReference>
<keyword evidence="7 10" id="KW-0235">DNA replication</keyword>
<keyword evidence="8 10" id="KW-0239">DNA-directed DNA polymerase</keyword>
<evidence type="ECO:0000259" key="11">
    <source>
        <dbReference type="Pfam" id="PF00712"/>
    </source>
</evidence>
<comment type="caution">
    <text evidence="14">The sequence shown here is derived from an EMBL/GenBank/DDBJ whole genome shotgun (WGS) entry which is preliminary data.</text>
</comment>
<keyword evidence="4 10" id="KW-0963">Cytoplasm</keyword>
<feature type="domain" description="DNA polymerase III beta sliding clamp central" evidence="12">
    <location>
        <begin position="129"/>
        <end position="242"/>
    </location>
</feature>
<keyword evidence="6 10" id="KW-0548">Nucleotidyltransferase</keyword>
<keyword evidence="15" id="KW-1185">Reference proteome</keyword>
<reference evidence="14 15" key="1">
    <citation type="journal article" date="2021" name="Int. J. Syst. Evol. Microbiol.">
        <title>Steroidobacter gossypii sp. nov., isolated from soil of cotton cropping field.</title>
        <authorList>
            <person name="Huang R."/>
            <person name="Yang S."/>
            <person name="Zhen C."/>
            <person name="Liu W."/>
        </authorList>
    </citation>
    <scope>NUCLEOTIDE SEQUENCE [LARGE SCALE GENOMIC DNA]</scope>
    <source>
        <strain evidence="14 15">S1-65</strain>
    </source>
</reference>
<dbReference type="PANTHER" id="PTHR30478:SF0">
    <property type="entry name" value="BETA SLIDING CLAMP"/>
    <property type="match status" value="1"/>
</dbReference>
<evidence type="ECO:0000256" key="6">
    <source>
        <dbReference type="ARBA" id="ARBA00022695"/>
    </source>
</evidence>
<comment type="function">
    <text evidence="10">Confers DNA tethering and processivity to DNA polymerases and other proteins. Acts as a clamp, forming a ring around DNA (a reaction catalyzed by the clamp-loading complex) which diffuses in an ATP-independent manner freely and bidirectionally along dsDNA. Initially characterized for its ability to contact the catalytic subunit of DNA polymerase III (Pol III), a complex, multichain enzyme responsible for most of the replicative synthesis in bacteria; Pol III exhibits 3'-5' exonuclease proofreading activity. The beta chain is required for initiation of replication as well as for processivity of DNA replication.</text>
</comment>
<gene>
    <name evidence="14" type="primary">dnaN</name>
    <name evidence="14" type="ORF">JM946_05130</name>
</gene>
<evidence type="ECO:0000313" key="15">
    <source>
        <dbReference type="Proteomes" id="UP000661077"/>
    </source>
</evidence>
<evidence type="ECO:0000256" key="1">
    <source>
        <dbReference type="ARBA" id="ARBA00004496"/>
    </source>
</evidence>
<dbReference type="InterPro" id="IPR022634">
    <property type="entry name" value="DNA_polIII_beta_N"/>
</dbReference>
<comment type="subunit">
    <text evidence="10">Forms a ring-shaped head-to-tail homodimer around DNA.</text>
</comment>
<dbReference type="Pfam" id="PF02768">
    <property type="entry name" value="DNA_pol3_beta_3"/>
    <property type="match status" value="1"/>
</dbReference>
<dbReference type="SMART" id="SM00480">
    <property type="entry name" value="POL3Bc"/>
    <property type="match status" value="1"/>
</dbReference>
<dbReference type="InterPro" id="IPR001001">
    <property type="entry name" value="DNA_polIII_beta"/>
</dbReference>
<evidence type="ECO:0000259" key="12">
    <source>
        <dbReference type="Pfam" id="PF02767"/>
    </source>
</evidence>
<evidence type="ECO:0000256" key="2">
    <source>
        <dbReference type="ARBA" id="ARBA00010752"/>
    </source>
</evidence>
<dbReference type="InterPro" id="IPR022635">
    <property type="entry name" value="DNA_polIII_beta_C"/>
</dbReference>